<dbReference type="Pfam" id="PF00583">
    <property type="entry name" value="Acetyltransf_1"/>
    <property type="match status" value="1"/>
</dbReference>
<keyword evidence="5" id="KW-1185">Reference proteome</keyword>
<name>A0A917CNP7_9NOCA</name>
<dbReference type="InterPro" id="IPR050832">
    <property type="entry name" value="Bact_Acetyltransf"/>
</dbReference>
<evidence type="ECO:0000313" key="4">
    <source>
        <dbReference type="EMBL" id="GGF94147.1"/>
    </source>
</evidence>
<keyword evidence="1" id="KW-0808">Transferase</keyword>
<dbReference type="EMBL" id="BMCU01000001">
    <property type="protein sequence ID" value="GGF94147.1"/>
    <property type="molecule type" value="Genomic_DNA"/>
</dbReference>
<keyword evidence="2" id="KW-0012">Acyltransferase</keyword>
<dbReference type="InterPro" id="IPR016181">
    <property type="entry name" value="Acyl_CoA_acyltransferase"/>
</dbReference>
<evidence type="ECO:0000256" key="1">
    <source>
        <dbReference type="ARBA" id="ARBA00022679"/>
    </source>
</evidence>
<protein>
    <submittedName>
        <fullName evidence="4">Acetyltransferase, GNAT</fullName>
    </submittedName>
</protein>
<evidence type="ECO:0000256" key="2">
    <source>
        <dbReference type="ARBA" id="ARBA00023315"/>
    </source>
</evidence>
<proteinExistence type="predicted"/>
<organism evidence="4 5">
    <name type="scientific">Rhodococcoides trifolii</name>
    <dbReference type="NCBI Taxonomy" id="908250"/>
    <lineage>
        <taxon>Bacteria</taxon>
        <taxon>Bacillati</taxon>
        <taxon>Actinomycetota</taxon>
        <taxon>Actinomycetes</taxon>
        <taxon>Mycobacteriales</taxon>
        <taxon>Nocardiaceae</taxon>
        <taxon>Rhodococcoides</taxon>
    </lineage>
</organism>
<dbReference type="Gene3D" id="3.40.630.30">
    <property type="match status" value="1"/>
</dbReference>
<evidence type="ECO:0000259" key="3">
    <source>
        <dbReference type="PROSITE" id="PS51186"/>
    </source>
</evidence>
<reference evidence="4" key="1">
    <citation type="journal article" date="2014" name="Int. J. Syst. Evol. Microbiol.">
        <title>Complete genome sequence of Corynebacterium casei LMG S-19264T (=DSM 44701T), isolated from a smear-ripened cheese.</title>
        <authorList>
            <consortium name="US DOE Joint Genome Institute (JGI-PGF)"/>
            <person name="Walter F."/>
            <person name="Albersmeier A."/>
            <person name="Kalinowski J."/>
            <person name="Ruckert C."/>
        </authorList>
    </citation>
    <scope>NUCLEOTIDE SEQUENCE</scope>
    <source>
        <strain evidence="4">CCM 7905</strain>
    </source>
</reference>
<comment type="caution">
    <text evidence="4">The sequence shown here is derived from an EMBL/GenBank/DDBJ whole genome shotgun (WGS) entry which is preliminary data.</text>
</comment>
<dbReference type="PROSITE" id="PS51186">
    <property type="entry name" value="GNAT"/>
    <property type="match status" value="1"/>
</dbReference>
<dbReference type="AlphaFoldDB" id="A0A917CNP7"/>
<dbReference type="SUPFAM" id="SSF55729">
    <property type="entry name" value="Acyl-CoA N-acyltransferases (Nat)"/>
    <property type="match status" value="1"/>
</dbReference>
<evidence type="ECO:0000313" key="5">
    <source>
        <dbReference type="Proteomes" id="UP000654257"/>
    </source>
</evidence>
<sequence>MADRGCVLHPDMTAPQLTVARVDQSDPLALPLLAELAVEYSTRYGGTADQLFEELAAYPAEEFATPHGGLIVILQDGESVAGGAFRRYDAQTAELKRIWTSARHRRRGLARRVLVELEAAIADRGYTRIYLTTGWRQPEAVGLYLAAGYTPLFDPTTEPTEGVPRAFEKTTGVIE</sequence>
<dbReference type="Proteomes" id="UP000654257">
    <property type="component" value="Unassembled WGS sequence"/>
</dbReference>
<reference evidence="4" key="2">
    <citation type="submission" date="2020-09" db="EMBL/GenBank/DDBJ databases">
        <authorList>
            <person name="Sun Q."/>
            <person name="Sedlacek I."/>
        </authorList>
    </citation>
    <scope>NUCLEOTIDE SEQUENCE</scope>
    <source>
        <strain evidence="4">CCM 7905</strain>
    </source>
</reference>
<dbReference type="GO" id="GO:0016747">
    <property type="term" value="F:acyltransferase activity, transferring groups other than amino-acyl groups"/>
    <property type="evidence" value="ECO:0007669"/>
    <property type="project" value="InterPro"/>
</dbReference>
<gene>
    <name evidence="4" type="ORF">GCM10007304_04960</name>
</gene>
<dbReference type="InterPro" id="IPR000182">
    <property type="entry name" value="GNAT_dom"/>
</dbReference>
<feature type="domain" description="N-acetyltransferase" evidence="3">
    <location>
        <begin position="20"/>
        <end position="170"/>
    </location>
</feature>
<dbReference type="PANTHER" id="PTHR43877:SF2">
    <property type="entry name" value="AMINOALKYLPHOSPHONATE N-ACETYLTRANSFERASE-RELATED"/>
    <property type="match status" value="1"/>
</dbReference>
<accession>A0A917CNP7</accession>
<dbReference type="PANTHER" id="PTHR43877">
    <property type="entry name" value="AMINOALKYLPHOSPHONATE N-ACETYLTRANSFERASE-RELATED-RELATED"/>
    <property type="match status" value="1"/>
</dbReference>